<accession>A0ABQ9HAI1</accession>
<gene>
    <name evidence="2" type="ORF">PR048_017769</name>
</gene>
<reference evidence="2 3" key="1">
    <citation type="submission" date="2023-02" db="EMBL/GenBank/DDBJ databases">
        <title>LHISI_Scaffold_Assembly.</title>
        <authorList>
            <person name="Stuart O.P."/>
            <person name="Cleave R."/>
            <person name="Magrath M.J.L."/>
            <person name="Mikheyev A.S."/>
        </authorList>
    </citation>
    <scope>NUCLEOTIDE SEQUENCE [LARGE SCALE GENOMIC DNA]</scope>
    <source>
        <strain evidence="2">Daus_M_001</strain>
        <tissue evidence="2">Leg muscle</tissue>
    </source>
</reference>
<protein>
    <submittedName>
        <fullName evidence="2">Uncharacterized protein</fullName>
    </submittedName>
</protein>
<dbReference type="EMBL" id="JARBHB010000006">
    <property type="protein sequence ID" value="KAJ8881289.1"/>
    <property type="molecule type" value="Genomic_DNA"/>
</dbReference>
<evidence type="ECO:0000313" key="3">
    <source>
        <dbReference type="Proteomes" id="UP001159363"/>
    </source>
</evidence>
<comment type="caution">
    <text evidence="2">The sequence shown here is derived from an EMBL/GenBank/DDBJ whole genome shotgun (WGS) entry which is preliminary data.</text>
</comment>
<feature type="region of interest" description="Disordered" evidence="1">
    <location>
        <begin position="144"/>
        <end position="182"/>
    </location>
</feature>
<organism evidence="2 3">
    <name type="scientific">Dryococelus australis</name>
    <dbReference type="NCBI Taxonomy" id="614101"/>
    <lineage>
        <taxon>Eukaryota</taxon>
        <taxon>Metazoa</taxon>
        <taxon>Ecdysozoa</taxon>
        <taxon>Arthropoda</taxon>
        <taxon>Hexapoda</taxon>
        <taxon>Insecta</taxon>
        <taxon>Pterygota</taxon>
        <taxon>Neoptera</taxon>
        <taxon>Polyneoptera</taxon>
        <taxon>Phasmatodea</taxon>
        <taxon>Verophasmatodea</taxon>
        <taxon>Anareolatae</taxon>
        <taxon>Phasmatidae</taxon>
        <taxon>Eurycanthinae</taxon>
        <taxon>Dryococelus</taxon>
    </lineage>
</organism>
<evidence type="ECO:0000313" key="2">
    <source>
        <dbReference type="EMBL" id="KAJ8881289.1"/>
    </source>
</evidence>
<sequence length="331" mass="36854">MCGKNASEIPYSDPVDFGNMDTASKTLLPVTMQDDVPLPLAEILKRLKLACVVPENRQQAAARGEDRIRDTVNAIVRSGRENVERPPVMRSNHSPRLSQHRRAAFLPTRLKPVHAETHPSRVSRTSACSRRPWLYSCVGDHVRPAAPRSLTTRPRSTLAQGGLNPSPRPPGDNKQLPVSAAAVPGRRRWRREGRVLTAEGGEEMRAISSRPSMFLSLHRHTLARAHSHSGDLCLHADAAETFSLDNLTSLLTKIIKNRHSAGLFSGLALKIGECLKKIDDRKNIDYIFWDDPNKLADTLRLLLTSLSVGNYSHTNEIVSMIEEFKEATHIR</sequence>
<dbReference type="Proteomes" id="UP001159363">
    <property type="component" value="Chromosome 5"/>
</dbReference>
<name>A0ABQ9HAI1_9NEOP</name>
<keyword evidence="3" id="KW-1185">Reference proteome</keyword>
<evidence type="ECO:0000256" key="1">
    <source>
        <dbReference type="SAM" id="MobiDB-lite"/>
    </source>
</evidence>
<proteinExistence type="predicted"/>
<feature type="compositionally biased region" description="Polar residues" evidence="1">
    <location>
        <begin position="149"/>
        <end position="159"/>
    </location>
</feature>